<dbReference type="InterPro" id="IPR032782">
    <property type="entry name" value="KhpB_N"/>
</dbReference>
<sequence length="697" mass="78018">MAQSIVSKGKNVIDAVNIGLGILGAEKDDVSIEIIQQESKNFFRSKPAVVKLTKNENEKETSPPLEEVIAEELTSRILEQSIEPEKNITKEKEQPNFLASMQTEGKVWVEGGQLVSKPSPMEYPTITVGKGINLYRNGERIEGSVVVTKDVKFEIHTEDEIIETIWNMEMDSQKLTVTLHVEPGKKISRYVKDTKPESHLFLEAHEEVEWQNTLTYEDVLLKLESLKVIHGFHHTEIMKAIETKEVGSFIIAKGKESTEGQNGYIELKSDVDLKEEGPKILENGNVDYRELKYIPTVSKGQVIAVIHPPTPGLPGVTVTNELLPAKQTYPLIVRTEKGVLLMENDTKIVAMKPGRPMIEQSSQLVKVSIMDKMIHHEDVDISTGNIRFNGDVDILGNVTSEMKVEATGMVTVTKNVDMATINAKDSIIIHRNIIGSSISSGKDNLFISELLLLVDELEQDVTKLIQSIDQLSKVPALKLSDYESKGLLPLIKLLLEKRFQNIPSIVKQFKEVITKGKGWLDKEWEELAVHLRDCFLSTMPSKWHTFEQLQALLSIMQQFQSNYRLVNNEKNFIELLYALNSSIYCSGDVTIFGQGCFNTKIQSGGNVKINGVLRGGVVYARLGAFIKEAGAVAGVSTRIIVPADQKIMIDLAREGTIIQIGKFSHAFDQDIHHIEATLDENGRISFSSDFEERYLHV</sequence>
<keyword evidence="1" id="KW-0175">Coiled coil</keyword>
<feature type="coiled-coil region" evidence="1">
    <location>
        <begin position="447"/>
        <end position="474"/>
    </location>
</feature>
<proteinExistence type="predicted"/>
<comment type="caution">
    <text evidence="3">The sequence shown here is derived from an EMBL/GenBank/DDBJ whole genome shotgun (WGS) entry which is preliminary data.</text>
</comment>
<dbReference type="PANTHER" id="PTHR38032">
    <property type="entry name" value="POLYMERASE-RELATED"/>
    <property type="match status" value="1"/>
</dbReference>
<evidence type="ECO:0000259" key="2">
    <source>
        <dbReference type="SMART" id="SM01245"/>
    </source>
</evidence>
<dbReference type="InterPro" id="IPR046865">
    <property type="entry name" value="FapA_b_solenoid"/>
</dbReference>
<dbReference type="RefSeq" id="WP_377934697.1">
    <property type="nucleotide sequence ID" value="NZ_JBHUMF010000021.1"/>
</dbReference>
<evidence type="ECO:0000313" key="4">
    <source>
        <dbReference type="Proteomes" id="UP001597506"/>
    </source>
</evidence>
<dbReference type="Gene3D" id="3.30.30.80">
    <property type="entry name" value="probable RNA-binding protein from clostridium symbiosum atcc 14940"/>
    <property type="match status" value="1"/>
</dbReference>
<dbReference type="Proteomes" id="UP001597506">
    <property type="component" value="Unassembled WGS sequence"/>
</dbReference>
<dbReference type="InterPro" id="IPR046866">
    <property type="entry name" value="FapA_N"/>
</dbReference>
<evidence type="ECO:0000313" key="3">
    <source>
        <dbReference type="EMBL" id="MFD2680899.1"/>
    </source>
</evidence>
<dbReference type="SMART" id="SM01245">
    <property type="entry name" value="Jag_N"/>
    <property type="match status" value="1"/>
</dbReference>
<keyword evidence="3" id="KW-0966">Cell projection</keyword>
<gene>
    <name evidence="3" type="ORF">ACFSUL_09100</name>
</gene>
<dbReference type="Pfam" id="PF14804">
    <property type="entry name" value="Jag_N"/>
    <property type="match status" value="1"/>
</dbReference>
<dbReference type="PANTHER" id="PTHR38032:SF1">
    <property type="entry name" value="RNA-BINDING PROTEIN KHPB N-TERMINAL DOMAIN-CONTAINING PROTEIN"/>
    <property type="match status" value="1"/>
</dbReference>
<accession>A0ABW5RRV4</accession>
<name>A0ABW5RRV4_9BACI</name>
<dbReference type="InterPro" id="IPR005646">
    <property type="entry name" value="FapA"/>
</dbReference>
<evidence type="ECO:0000256" key="1">
    <source>
        <dbReference type="SAM" id="Coils"/>
    </source>
</evidence>
<keyword evidence="3" id="KW-0969">Cilium</keyword>
<keyword evidence="3" id="KW-0282">Flagellum</keyword>
<keyword evidence="4" id="KW-1185">Reference proteome</keyword>
<feature type="domain" description="RNA-binding protein KhpB N-terminal" evidence="2">
    <location>
        <begin position="6"/>
        <end position="55"/>
    </location>
</feature>
<dbReference type="Pfam" id="PF20250">
    <property type="entry name" value="FapA_N"/>
    <property type="match status" value="1"/>
</dbReference>
<reference evidence="4" key="1">
    <citation type="journal article" date="2019" name="Int. J. Syst. Evol. Microbiol.">
        <title>The Global Catalogue of Microorganisms (GCM) 10K type strain sequencing project: providing services to taxonomists for standard genome sequencing and annotation.</title>
        <authorList>
            <consortium name="The Broad Institute Genomics Platform"/>
            <consortium name="The Broad Institute Genome Sequencing Center for Infectious Disease"/>
            <person name="Wu L."/>
            <person name="Ma J."/>
        </authorList>
    </citation>
    <scope>NUCLEOTIDE SEQUENCE [LARGE SCALE GENOMIC DNA]</scope>
    <source>
        <strain evidence="4">KCTC 3913</strain>
    </source>
</reference>
<protein>
    <submittedName>
        <fullName evidence="3">Flagellar assembly protein A</fullName>
    </submittedName>
</protein>
<dbReference type="InterPro" id="IPR038247">
    <property type="entry name" value="Jag_N_dom_sf"/>
</dbReference>
<dbReference type="Pfam" id="PF03961">
    <property type="entry name" value="FapA"/>
    <property type="match status" value="1"/>
</dbReference>
<organism evidence="3 4">
    <name type="scientific">Bacillus seohaeanensis</name>
    <dbReference type="NCBI Taxonomy" id="284580"/>
    <lineage>
        <taxon>Bacteria</taxon>
        <taxon>Bacillati</taxon>
        <taxon>Bacillota</taxon>
        <taxon>Bacilli</taxon>
        <taxon>Bacillales</taxon>
        <taxon>Bacillaceae</taxon>
        <taxon>Bacillus</taxon>
    </lineage>
</organism>
<dbReference type="EMBL" id="JBHUMF010000021">
    <property type="protein sequence ID" value="MFD2680899.1"/>
    <property type="molecule type" value="Genomic_DNA"/>
</dbReference>